<reference evidence="1 2" key="1">
    <citation type="submission" date="2024-04" db="EMBL/GenBank/DDBJ databases">
        <title>genome sequences of Mucor flavus KT1a and Helicostylum pulchrum KT1b strains isolation_sourced from the surface of a dry-aged beef.</title>
        <authorList>
            <person name="Toyotome T."/>
            <person name="Hosono M."/>
            <person name="Torimaru M."/>
            <person name="Fukuda K."/>
            <person name="Mikami N."/>
        </authorList>
    </citation>
    <scope>NUCLEOTIDE SEQUENCE [LARGE SCALE GENOMIC DNA]</scope>
    <source>
        <strain evidence="1 2">KT1b</strain>
    </source>
</reference>
<comment type="caution">
    <text evidence="1">The sequence shown here is derived from an EMBL/GenBank/DDBJ whole genome shotgun (WGS) entry which is preliminary data.</text>
</comment>
<name>A0ABP9XVN8_9FUNG</name>
<organism evidence="1 2">
    <name type="scientific">Helicostylum pulchrum</name>
    <dbReference type="NCBI Taxonomy" id="562976"/>
    <lineage>
        <taxon>Eukaryota</taxon>
        <taxon>Fungi</taxon>
        <taxon>Fungi incertae sedis</taxon>
        <taxon>Mucoromycota</taxon>
        <taxon>Mucoromycotina</taxon>
        <taxon>Mucoromycetes</taxon>
        <taxon>Mucorales</taxon>
        <taxon>Mucorineae</taxon>
        <taxon>Mucoraceae</taxon>
        <taxon>Helicostylum</taxon>
    </lineage>
</organism>
<gene>
    <name evidence="1" type="ORF">HPULCUR_004248</name>
</gene>
<sequence>MLRFDNNGKVWVTYFLTDNNGINSDRKKYNVSEYQDLLKPLRTIDDLYNGSRSVDFNWLNIYKELKRLQSLYDQYIRSEYNDQDFIISMLLQTLTVIKEHPYPFIDEIDVSECDLIVKFWGPVTELLFRNTGLRLNGAIH</sequence>
<keyword evidence="2" id="KW-1185">Reference proteome</keyword>
<dbReference type="Proteomes" id="UP001476247">
    <property type="component" value="Unassembled WGS sequence"/>
</dbReference>
<protein>
    <submittedName>
        <fullName evidence="1">Uncharacterized protein</fullName>
    </submittedName>
</protein>
<evidence type="ECO:0000313" key="1">
    <source>
        <dbReference type="EMBL" id="GAA5798842.1"/>
    </source>
</evidence>
<proteinExistence type="predicted"/>
<accession>A0ABP9XVN8</accession>
<evidence type="ECO:0000313" key="2">
    <source>
        <dbReference type="Proteomes" id="UP001476247"/>
    </source>
</evidence>
<dbReference type="EMBL" id="BAABUJ010000011">
    <property type="protein sequence ID" value="GAA5798842.1"/>
    <property type="molecule type" value="Genomic_DNA"/>
</dbReference>